<proteinExistence type="predicted"/>
<evidence type="ECO:0000313" key="1">
    <source>
        <dbReference type="EMBL" id="KAL0938577.1"/>
    </source>
</evidence>
<protein>
    <submittedName>
        <fullName evidence="1">Uncharacterized protein</fullName>
    </submittedName>
</protein>
<keyword evidence="2" id="KW-1185">Reference proteome</keyword>
<gene>
    <name evidence="1" type="ORF">CTRU02_205187</name>
</gene>
<reference evidence="1 2" key="1">
    <citation type="journal article" date="2020" name="Phytopathology">
        <title>Genome Sequence Resources of Colletotrichum truncatum, C. plurivorum, C. musicola, and C. sojae: Four Species Pathogenic to Soybean (Glycine max).</title>
        <authorList>
            <person name="Rogerio F."/>
            <person name="Boufleur T.R."/>
            <person name="Ciampi-Guillardi M."/>
            <person name="Sukno S.A."/>
            <person name="Thon M.R."/>
            <person name="Massola Junior N.S."/>
            <person name="Baroncelli R."/>
        </authorList>
    </citation>
    <scope>NUCLEOTIDE SEQUENCE [LARGE SCALE GENOMIC DNA]</scope>
    <source>
        <strain evidence="1 2">CMES1059</strain>
    </source>
</reference>
<dbReference type="Proteomes" id="UP000805649">
    <property type="component" value="Unassembled WGS sequence"/>
</dbReference>
<organism evidence="1 2">
    <name type="scientific">Colletotrichum truncatum</name>
    <name type="common">Anthracnose fungus</name>
    <name type="synonym">Colletotrichum capsici</name>
    <dbReference type="NCBI Taxonomy" id="5467"/>
    <lineage>
        <taxon>Eukaryota</taxon>
        <taxon>Fungi</taxon>
        <taxon>Dikarya</taxon>
        <taxon>Ascomycota</taxon>
        <taxon>Pezizomycotina</taxon>
        <taxon>Sordariomycetes</taxon>
        <taxon>Hypocreomycetidae</taxon>
        <taxon>Glomerellales</taxon>
        <taxon>Glomerellaceae</taxon>
        <taxon>Colletotrichum</taxon>
        <taxon>Colletotrichum truncatum species complex</taxon>
    </lineage>
</organism>
<sequence>MANNSFPRSIESTTKEGDHESILYAETDNGWTHDGRSDFGHDFTDIPPGNISSDIPDLIDLSDPEDSTPSKGPTESIPLTSDKCNLKESIDCHFPVLFEKIEGPSSKESPHPKGFLDPESPPFEPSKMCLLDQELLPSCHSSDTDGRQNRTTEHDQVAILQAHIKTLENEHETLKRENDSLSTVNEVLQHKTCQLEVYIETLRDTVAEAQLLRTRAQKFAVELSEKNANLRASLNQLQNDYDEVKPQVAEYKKKLHGATKSIDPLQKQPQDVQNRLLNVTEHVREIEHFFRNDLDNNPQDIEAFASVGLFPSGAGQKYDSAGFRQTQTLISSNEFFPKPMITSCARLTGLQNNGGGNKSQGPQPVEAPNDDFNASNMNRKDSPSQPGESQSRTGSTLDGIEWSPGSGKIWATEVEKVQAVRNHQGARPDIQTPSMFRYGIRFVRQHIVQKLITEDGIPDVASRRIIMSGVPEGVHIRQVLEHVRGGRVLKAHIITMGDGTDRHRAAYIEFGNAGDAMDYYRFTRRREFGFIVDDASIRARIMLPATDSFPLSDIQEAQLAQGCTRCLAVSGFPVFHLPTLFESAGAFRKFADNITHFSYSDDGSFEISFSDIQSALGVRDSILCSSFYGGTQCKNAVVFKEDPCDAPLDTLQVPFLPIKPLPDFSILDPKIAPLFMTEEGQDIEVDHAKRDVTGPITETPRVVHEQDLRKGIVWEKAANWDEIPTYDAYDHEQRRVVSHQKDPESGAIRTLYHGSWVMSPDESRKMWLHYNQDSPDPWTQGTADLFYNATGDIDMRKCIVDDGGLYGDADQWMKTPDSSPPEGESLTPIGTPSTVPPLSELTEGLINVHDTSRNVPAGVYSNNIGSNSGYTSPSS</sequence>
<dbReference type="EMBL" id="VUJX02000003">
    <property type="protein sequence ID" value="KAL0938577.1"/>
    <property type="molecule type" value="Genomic_DNA"/>
</dbReference>
<name>A0ACC3Z397_COLTU</name>
<evidence type="ECO:0000313" key="2">
    <source>
        <dbReference type="Proteomes" id="UP000805649"/>
    </source>
</evidence>
<accession>A0ACC3Z397</accession>
<comment type="caution">
    <text evidence="1">The sequence shown here is derived from an EMBL/GenBank/DDBJ whole genome shotgun (WGS) entry which is preliminary data.</text>
</comment>